<dbReference type="PANTHER" id="PTHR24418">
    <property type="entry name" value="TYROSINE-PROTEIN KINASE"/>
    <property type="match status" value="1"/>
</dbReference>
<evidence type="ECO:0000256" key="3">
    <source>
        <dbReference type="ARBA" id="ARBA00022777"/>
    </source>
</evidence>
<keyword evidence="1" id="KW-0808">Transferase</keyword>
<sequence>AARNCLVGENQVIKVSDFGMTRFVLDDQYTSSTGTKFPVKWASPEVFSFSRYSSKSDVWSFGVLMWEVFSEGKIPYENRSNSEVVEDITTGFRLYKPRLASVNIYQIMNYCWKEKPEDRPPFCRLLSQLAEIAESGL</sequence>
<dbReference type="InterPro" id="IPR050198">
    <property type="entry name" value="Non-receptor_tyrosine_kinases"/>
</dbReference>
<dbReference type="GeneID" id="115938466"/>
<dbReference type="Pfam" id="PF07714">
    <property type="entry name" value="PK_Tyr_Ser-Thr"/>
    <property type="match status" value="1"/>
</dbReference>
<dbReference type="InterPro" id="IPR001245">
    <property type="entry name" value="Ser-Thr/Tyr_kinase_cat_dom"/>
</dbReference>
<dbReference type="InterPro" id="IPR011009">
    <property type="entry name" value="Kinase-like_dom_sf"/>
</dbReference>
<evidence type="ECO:0000256" key="1">
    <source>
        <dbReference type="ARBA" id="ARBA00022679"/>
    </source>
</evidence>
<evidence type="ECO:0000313" key="6">
    <source>
        <dbReference type="Proteomes" id="UP000245341"/>
    </source>
</evidence>
<dbReference type="GO" id="GO:0004713">
    <property type="term" value="F:protein tyrosine kinase activity"/>
    <property type="evidence" value="ECO:0007669"/>
    <property type="project" value="InterPro"/>
</dbReference>
<gene>
    <name evidence="7" type="primary">LOC115938466</name>
</gene>
<feature type="non-terminal residue" evidence="7">
    <location>
        <position position="1"/>
    </location>
</feature>
<feature type="domain" description="Protein kinase" evidence="5">
    <location>
        <begin position="1"/>
        <end position="132"/>
    </location>
</feature>
<evidence type="ECO:0000256" key="4">
    <source>
        <dbReference type="ARBA" id="ARBA00022840"/>
    </source>
</evidence>
<dbReference type="GO" id="GO:0005524">
    <property type="term" value="F:ATP binding"/>
    <property type="evidence" value="ECO:0007669"/>
    <property type="project" value="UniProtKB-KW"/>
</dbReference>
<dbReference type="SMART" id="SM00219">
    <property type="entry name" value="TyrKc"/>
    <property type="match status" value="1"/>
</dbReference>
<dbReference type="RefSeq" id="XP_030878085.1">
    <property type="nucleotide sequence ID" value="XM_031022225.1"/>
</dbReference>
<dbReference type="InterPro" id="IPR000719">
    <property type="entry name" value="Prot_kinase_dom"/>
</dbReference>
<keyword evidence="3" id="KW-0418">Kinase</keyword>
<protein>
    <submittedName>
        <fullName evidence="7">Tyrosine-protein kinase ITK/TSK-like</fullName>
    </submittedName>
</protein>
<dbReference type="PRINTS" id="PR00109">
    <property type="entry name" value="TYRKINASE"/>
</dbReference>
<keyword evidence="2" id="KW-0547">Nucleotide-binding</keyword>
<evidence type="ECO:0000259" key="5">
    <source>
        <dbReference type="PROSITE" id="PS50011"/>
    </source>
</evidence>
<keyword evidence="4" id="KW-0067">ATP-binding</keyword>
<evidence type="ECO:0000256" key="2">
    <source>
        <dbReference type="ARBA" id="ARBA00022741"/>
    </source>
</evidence>
<dbReference type="OrthoDB" id="4062651at2759"/>
<dbReference type="Proteomes" id="UP000245341">
    <property type="component" value="Unplaced"/>
</dbReference>
<keyword evidence="6" id="KW-1185">Reference proteome</keyword>
<dbReference type="PROSITE" id="PS50011">
    <property type="entry name" value="PROTEIN_KINASE_DOM"/>
    <property type="match status" value="1"/>
</dbReference>
<dbReference type="Gene3D" id="1.10.510.10">
    <property type="entry name" value="Transferase(Phosphotransferase) domain 1"/>
    <property type="match status" value="1"/>
</dbReference>
<organism evidence="6 7">
    <name type="scientific">Leptonychotes weddellii</name>
    <name type="common">Weddell seal</name>
    <name type="synonym">Otaria weddellii</name>
    <dbReference type="NCBI Taxonomy" id="9713"/>
    <lineage>
        <taxon>Eukaryota</taxon>
        <taxon>Metazoa</taxon>
        <taxon>Chordata</taxon>
        <taxon>Craniata</taxon>
        <taxon>Vertebrata</taxon>
        <taxon>Euteleostomi</taxon>
        <taxon>Mammalia</taxon>
        <taxon>Eutheria</taxon>
        <taxon>Laurasiatheria</taxon>
        <taxon>Carnivora</taxon>
        <taxon>Caniformia</taxon>
        <taxon>Pinnipedia</taxon>
        <taxon>Phocidae</taxon>
        <taxon>Monachinae</taxon>
        <taxon>Lobodontini</taxon>
        <taxon>Leptonychotes</taxon>
    </lineage>
</organism>
<accession>A0A7F8QA00</accession>
<dbReference type="KEGG" id="lww:115938466"/>
<proteinExistence type="predicted"/>
<dbReference type="SUPFAM" id="SSF56112">
    <property type="entry name" value="Protein kinase-like (PK-like)"/>
    <property type="match status" value="1"/>
</dbReference>
<name>A0A7F8QA00_LEPWE</name>
<reference evidence="7" key="1">
    <citation type="submission" date="2025-08" db="UniProtKB">
        <authorList>
            <consortium name="RefSeq"/>
        </authorList>
    </citation>
    <scope>IDENTIFICATION</scope>
    <source>
        <tissue evidence="7">Liver</tissue>
    </source>
</reference>
<dbReference type="AlphaFoldDB" id="A0A7F8QA00"/>
<dbReference type="InterPro" id="IPR020635">
    <property type="entry name" value="Tyr_kinase_cat_dom"/>
</dbReference>
<evidence type="ECO:0000313" key="7">
    <source>
        <dbReference type="RefSeq" id="XP_030878085.1"/>
    </source>
</evidence>